<feature type="compositionally biased region" description="Low complexity" evidence="1">
    <location>
        <begin position="38"/>
        <end position="61"/>
    </location>
</feature>
<evidence type="ECO:0000313" key="2">
    <source>
        <dbReference type="EMBL" id="KAA8521591.1"/>
    </source>
</evidence>
<protein>
    <submittedName>
        <fullName evidence="2">Uncharacterized protein</fullName>
    </submittedName>
</protein>
<sequence length="102" mass="10983">MKEEEMAFGSVADLTFSVYFLIPPSPFANPANNPPPISRARSSRSATARSTASPSTSISATDLSSESPMNTSLPHSSSCMYSMSHGQRGKWYVLDFCIGIVM</sequence>
<proteinExistence type="predicted"/>
<evidence type="ECO:0000313" key="3">
    <source>
        <dbReference type="Proteomes" id="UP000325577"/>
    </source>
</evidence>
<dbReference type="EMBL" id="CM018048">
    <property type="protein sequence ID" value="KAA8521591.1"/>
    <property type="molecule type" value="Genomic_DNA"/>
</dbReference>
<dbReference type="AlphaFoldDB" id="A0A5J4ZWV3"/>
<organism evidence="2 3">
    <name type="scientific">Nyssa sinensis</name>
    <dbReference type="NCBI Taxonomy" id="561372"/>
    <lineage>
        <taxon>Eukaryota</taxon>
        <taxon>Viridiplantae</taxon>
        <taxon>Streptophyta</taxon>
        <taxon>Embryophyta</taxon>
        <taxon>Tracheophyta</taxon>
        <taxon>Spermatophyta</taxon>
        <taxon>Magnoliopsida</taxon>
        <taxon>eudicotyledons</taxon>
        <taxon>Gunneridae</taxon>
        <taxon>Pentapetalae</taxon>
        <taxon>asterids</taxon>
        <taxon>Cornales</taxon>
        <taxon>Nyssaceae</taxon>
        <taxon>Nyssa</taxon>
    </lineage>
</organism>
<keyword evidence="3" id="KW-1185">Reference proteome</keyword>
<feature type="compositionally biased region" description="Pro residues" evidence="1">
    <location>
        <begin position="27"/>
        <end position="37"/>
    </location>
</feature>
<feature type="compositionally biased region" description="Polar residues" evidence="1">
    <location>
        <begin position="62"/>
        <end position="78"/>
    </location>
</feature>
<reference evidence="2 3" key="1">
    <citation type="submission" date="2019-09" db="EMBL/GenBank/DDBJ databases">
        <title>A chromosome-level genome assembly of the Chinese tupelo Nyssa sinensis.</title>
        <authorList>
            <person name="Yang X."/>
            <person name="Kang M."/>
            <person name="Yang Y."/>
            <person name="Xiong H."/>
            <person name="Wang M."/>
            <person name="Zhang Z."/>
            <person name="Wang Z."/>
            <person name="Wu H."/>
            <person name="Ma T."/>
            <person name="Liu J."/>
            <person name="Xi Z."/>
        </authorList>
    </citation>
    <scope>NUCLEOTIDE SEQUENCE [LARGE SCALE GENOMIC DNA]</scope>
    <source>
        <strain evidence="2">J267</strain>
        <tissue evidence="2">Leaf</tissue>
    </source>
</reference>
<name>A0A5J4ZWV3_9ASTE</name>
<feature type="region of interest" description="Disordered" evidence="1">
    <location>
        <begin position="27"/>
        <end position="78"/>
    </location>
</feature>
<evidence type="ECO:0000256" key="1">
    <source>
        <dbReference type="SAM" id="MobiDB-lite"/>
    </source>
</evidence>
<accession>A0A5J4ZWV3</accession>
<gene>
    <name evidence="2" type="ORF">F0562_012264</name>
</gene>
<dbReference type="Proteomes" id="UP000325577">
    <property type="component" value="Linkage Group LG5"/>
</dbReference>